<evidence type="ECO:0000259" key="1">
    <source>
        <dbReference type="PROSITE" id="PS50126"/>
    </source>
</evidence>
<dbReference type="GO" id="GO:0006412">
    <property type="term" value="P:translation"/>
    <property type="evidence" value="ECO:0007669"/>
    <property type="project" value="TreeGrafter"/>
</dbReference>
<organism evidence="2 3">
    <name type="scientific">Lactobacillus amylolyticus DSM 11664</name>
    <dbReference type="NCBI Taxonomy" id="585524"/>
    <lineage>
        <taxon>Bacteria</taxon>
        <taxon>Bacillati</taxon>
        <taxon>Bacillota</taxon>
        <taxon>Bacilli</taxon>
        <taxon>Lactobacillales</taxon>
        <taxon>Lactobacillaceae</taxon>
        <taxon>Lactobacillus</taxon>
    </lineage>
</organism>
<dbReference type="eggNOG" id="COG1098">
    <property type="taxonomic scope" value="Bacteria"/>
</dbReference>
<name>D4YTD5_9LACO</name>
<comment type="caution">
    <text evidence="2">The sequence shown here is derived from an EMBL/GenBank/DDBJ whole genome shotgun (WGS) entry which is preliminary data.</text>
</comment>
<dbReference type="OrthoDB" id="9810507at2"/>
<dbReference type="AlphaFoldDB" id="D4YTD5"/>
<evidence type="ECO:0000313" key="2">
    <source>
        <dbReference type="EMBL" id="EFG55605.1"/>
    </source>
</evidence>
<dbReference type="PANTHER" id="PTHR10724:SF10">
    <property type="entry name" value="S1 RNA-BINDING DOMAIN-CONTAINING PROTEIN 1"/>
    <property type="match status" value="1"/>
</dbReference>
<dbReference type="Gene3D" id="2.40.50.140">
    <property type="entry name" value="Nucleic acid-binding proteins"/>
    <property type="match status" value="1"/>
</dbReference>
<dbReference type="STRING" id="83683.B1745_01215"/>
<feature type="domain" description="S1 motif" evidence="1">
    <location>
        <begin position="6"/>
        <end position="72"/>
    </location>
</feature>
<dbReference type="EMBL" id="ADNY01000029">
    <property type="protein sequence ID" value="EFG55605.1"/>
    <property type="molecule type" value="Genomic_DNA"/>
</dbReference>
<sequence length="119" mass="13609">MKYEVGQRVTGVINNITDLGIFLTLPGHKSGLIHHKDFDGNWLRERNQHRVGDELRVVVVHNYKGRLGLSLARVNDPDLIDHRNRFSKVKEQDFSKILNQTAADAKAEIKQLKQVLAED</sequence>
<dbReference type="GO" id="GO:0003729">
    <property type="term" value="F:mRNA binding"/>
    <property type="evidence" value="ECO:0007669"/>
    <property type="project" value="TreeGrafter"/>
</dbReference>
<dbReference type="PROSITE" id="PS50126">
    <property type="entry name" value="S1"/>
    <property type="match status" value="1"/>
</dbReference>
<accession>D4YTD5</accession>
<dbReference type="Proteomes" id="UP000004069">
    <property type="component" value="Unassembled WGS sequence"/>
</dbReference>
<dbReference type="InterPro" id="IPR012340">
    <property type="entry name" value="NA-bd_OB-fold"/>
</dbReference>
<dbReference type="RefSeq" id="WP_006351948.1">
    <property type="nucleotide sequence ID" value="NZ_ADNY01000029.1"/>
</dbReference>
<dbReference type="InterPro" id="IPR050437">
    <property type="entry name" value="Ribos_protein_bS1-like"/>
</dbReference>
<dbReference type="Pfam" id="PF00575">
    <property type="entry name" value="S1"/>
    <property type="match status" value="1"/>
</dbReference>
<dbReference type="PATRIC" id="fig|585524.9.peg.48"/>
<dbReference type="PANTHER" id="PTHR10724">
    <property type="entry name" value="30S RIBOSOMAL PROTEIN S1"/>
    <property type="match status" value="1"/>
</dbReference>
<dbReference type="SMART" id="SM00316">
    <property type="entry name" value="S1"/>
    <property type="match status" value="1"/>
</dbReference>
<reference evidence="2 3" key="1">
    <citation type="submission" date="2010-04" db="EMBL/GenBank/DDBJ databases">
        <authorList>
            <person name="Muzny D."/>
            <person name="Qin X."/>
            <person name="Deng J."/>
            <person name="Jiang H."/>
            <person name="Liu Y."/>
            <person name="Qu J."/>
            <person name="Song X.-Z."/>
            <person name="Zhang L."/>
            <person name="Thornton R."/>
            <person name="Coyle M."/>
            <person name="Francisco L."/>
            <person name="Jackson L."/>
            <person name="Javaid M."/>
            <person name="Korchina V."/>
            <person name="Kovar C."/>
            <person name="Mata R."/>
            <person name="Mathew T."/>
            <person name="Ngo R."/>
            <person name="Nguyen L."/>
            <person name="Nguyen N."/>
            <person name="Okwuonu G."/>
            <person name="Ongeri F."/>
            <person name="Pham C."/>
            <person name="Simmons D."/>
            <person name="Wilczek-Boney K."/>
            <person name="Hale W."/>
            <person name="Jakkamsetti A."/>
            <person name="Pham P."/>
            <person name="Ruth R."/>
            <person name="San Lucas F."/>
            <person name="Warren J."/>
            <person name="Zhang J."/>
            <person name="Zhao Z."/>
            <person name="Zhou C."/>
            <person name="Zhu D."/>
            <person name="Lee S."/>
            <person name="Bess C."/>
            <person name="Blankenburg K."/>
            <person name="Forbes L."/>
            <person name="Fu Q."/>
            <person name="Gubbala S."/>
            <person name="Hirani K."/>
            <person name="Jayaseelan J.C."/>
            <person name="Lara F."/>
            <person name="Munidasa M."/>
            <person name="Palculict T."/>
            <person name="Patil S."/>
            <person name="Pu L.-L."/>
            <person name="Saada N."/>
            <person name="Tang L."/>
            <person name="Weissenberger G."/>
            <person name="Zhu Y."/>
            <person name="Hemphill L."/>
            <person name="Shang Y."/>
            <person name="Youmans B."/>
            <person name="Ayvaz T."/>
            <person name="Ross M."/>
            <person name="Santibanez J."/>
            <person name="Aqrawi P."/>
            <person name="Gross S."/>
            <person name="Joshi V."/>
            <person name="Fowler G."/>
            <person name="Nazareth L."/>
            <person name="Reid J."/>
            <person name="Worley K."/>
            <person name="Petrosino J."/>
            <person name="Highlander S."/>
            <person name="Gibbs R."/>
        </authorList>
    </citation>
    <scope>NUCLEOTIDE SEQUENCE [LARGE SCALE GENOMIC DNA]</scope>
    <source>
        <strain evidence="2 3">DSM 11664</strain>
    </source>
</reference>
<dbReference type="InterPro" id="IPR003029">
    <property type="entry name" value="S1_domain"/>
</dbReference>
<protein>
    <submittedName>
        <fullName evidence="2">S1 RNA binding domain protein</fullName>
    </submittedName>
</protein>
<keyword evidence="3" id="KW-1185">Reference proteome</keyword>
<evidence type="ECO:0000313" key="3">
    <source>
        <dbReference type="Proteomes" id="UP000004069"/>
    </source>
</evidence>
<dbReference type="GO" id="GO:0003735">
    <property type="term" value="F:structural constituent of ribosome"/>
    <property type="evidence" value="ECO:0007669"/>
    <property type="project" value="TreeGrafter"/>
</dbReference>
<proteinExistence type="predicted"/>
<dbReference type="SUPFAM" id="SSF50249">
    <property type="entry name" value="Nucleic acid-binding proteins"/>
    <property type="match status" value="1"/>
</dbReference>
<gene>
    <name evidence="2" type="ORF">HMPREF0493_0796</name>
</gene>